<dbReference type="RefSeq" id="WP_115752932.1">
    <property type="nucleotide sequence ID" value="NZ_LARY01000002.1"/>
</dbReference>
<feature type="binding site" evidence="11">
    <location>
        <position position="430"/>
    </location>
    <ligand>
        <name>Mg(2+)</name>
        <dbReference type="ChEBI" id="CHEBI:18420"/>
    </ligand>
</feature>
<reference evidence="17" key="1">
    <citation type="submission" date="2015-04" db="EMBL/GenBank/DDBJ databases">
        <authorList>
            <person name="Schardt J."/>
            <person name="Mueller-Herbst S."/>
            <person name="Scherer S."/>
            <person name="Huptas C."/>
        </authorList>
    </citation>
    <scope>NUCLEOTIDE SEQUENCE [LARGE SCALE GENOMIC DNA]</scope>
    <source>
        <strain evidence="17">Kiel-L1</strain>
    </source>
</reference>
<feature type="domain" description="Thiamine pyrophosphate enzyme TPP-binding" evidence="14">
    <location>
        <begin position="391"/>
        <end position="525"/>
    </location>
</feature>
<keyword evidence="10" id="KW-0456">Lyase</keyword>
<dbReference type="Proteomes" id="UP000257055">
    <property type="component" value="Unassembled WGS sequence"/>
</dbReference>
<evidence type="ECO:0000256" key="6">
    <source>
        <dbReference type="ARBA" id="ARBA00022723"/>
    </source>
</evidence>
<keyword evidence="16" id="KW-0670">Pyruvate</keyword>
<name>A0A3D8TPB7_9LIST</name>
<dbReference type="InterPro" id="IPR029035">
    <property type="entry name" value="DHS-like_NAD/FAD-binding_dom"/>
</dbReference>
<feature type="binding site" evidence="11">
    <location>
        <position position="457"/>
    </location>
    <ligand>
        <name>Mg(2+)</name>
        <dbReference type="ChEBI" id="CHEBI:18420"/>
    </ligand>
</feature>
<evidence type="ECO:0000256" key="12">
    <source>
        <dbReference type="RuleBase" id="RU362132"/>
    </source>
</evidence>
<proteinExistence type="inferred from homology"/>
<sequence>MYTIGDYLLDRLSELGITEIFGVPGDYNLQFLDKIMVNKNLNWVGNANELNAAYMADGYARTRKAAALVTTFGVGELSAMNGMAGSFAENVPVVEIVGSPQSAVQDARKLVHHTLGDGEFSHFEKMHQSLTAATAHLTKENAPAEIDRVLNTLLETRKPVYLNLPIDVAESPASKPSGKLSGLTELTGEDQNLLQEIESAFSKAKQPVVMTGHELASFGLEKSIQRFIEKTNLPVTTLSLGKGVIDETTTSFIGTYSGALSDPSVQAFVDQADFLLLLGVKLSDSVTATFSQGFSEQNVIAVNVDEVRLYGKTSQNHHFEPLMKSLETLEVAPYSGDYPAKSDDSASFIPAAAPLTQKRYWQAMNAFFEPGDTLIAEQGTSYFGIAPLFLKTNTSFIGQPLWGSIGFTFPAALGSQIANPDSRHILAIGDGSLQLTVQELGVALRQKLKPIIFVLNNDGYTVERQIHGAEQAYNDIPMWHYEKLPYAFGGDSAAFKAYKVQTEKELVAAMKEARLDSDRLYWIEVVLTKMDSPEYLQKLAKLLTKQNS</sequence>
<gene>
    <name evidence="16" type="ORF">UR08_06815</name>
</gene>
<dbReference type="CDD" id="cd02005">
    <property type="entry name" value="TPP_PDC_IPDC"/>
    <property type="match status" value="1"/>
</dbReference>
<evidence type="ECO:0000256" key="5">
    <source>
        <dbReference type="ARBA" id="ARBA00020054"/>
    </source>
</evidence>
<dbReference type="GO" id="GO:0000287">
    <property type="term" value="F:magnesium ion binding"/>
    <property type="evidence" value="ECO:0007669"/>
    <property type="project" value="InterPro"/>
</dbReference>
<dbReference type="InterPro" id="IPR012000">
    <property type="entry name" value="Thiamin_PyroP_enz_cen_dom"/>
</dbReference>
<evidence type="ECO:0000256" key="10">
    <source>
        <dbReference type="ARBA" id="ARBA00023239"/>
    </source>
</evidence>
<dbReference type="InterPro" id="IPR012001">
    <property type="entry name" value="Thiamin_PyroP_enz_TPP-bd_dom"/>
</dbReference>
<evidence type="ECO:0000259" key="13">
    <source>
        <dbReference type="Pfam" id="PF00205"/>
    </source>
</evidence>
<dbReference type="Pfam" id="PF02776">
    <property type="entry name" value="TPP_enzyme_N"/>
    <property type="match status" value="1"/>
</dbReference>
<dbReference type="FunFam" id="3.40.50.970:FF:000024">
    <property type="entry name" value="Pyruvate decarboxylase isozyme"/>
    <property type="match status" value="1"/>
</dbReference>
<evidence type="ECO:0000256" key="7">
    <source>
        <dbReference type="ARBA" id="ARBA00022793"/>
    </source>
</evidence>
<dbReference type="InterPro" id="IPR029061">
    <property type="entry name" value="THDP-binding"/>
</dbReference>
<feature type="domain" description="Thiamine pyrophosphate enzyme N-terminal TPP-binding" evidence="15">
    <location>
        <begin position="3"/>
        <end position="112"/>
    </location>
</feature>
<dbReference type="Gene3D" id="3.40.50.970">
    <property type="match status" value="2"/>
</dbReference>
<evidence type="ECO:0000313" key="16">
    <source>
        <dbReference type="EMBL" id="RDX00690.1"/>
    </source>
</evidence>
<comment type="cofactor">
    <cofactor evidence="11">
        <name>Mg(2+)</name>
        <dbReference type="ChEBI" id="CHEBI:18420"/>
    </cofactor>
    <text evidence="11">Binds 1 Mg(2+) per subunit.</text>
</comment>
<evidence type="ECO:0000256" key="9">
    <source>
        <dbReference type="ARBA" id="ARBA00023052"/>
    </source>
</evidence>
<dbReference type="InterPro" id="IPR047214">
    <property type="entry name" value="TPP_PDC_IPDC"/>
</dbReference>
<dbReference type="AlphaFoldDB" id="A0A3D8TPB7"/>
<keyword evidence="6 11" id="KW-0479">Metal-binding</keyword>
<dbReference type="PANTHER" id="PTHR43452:SF30">
    <property type="entry name" value="PYRUVATE DECARBOXYLASE ISOZYME 1-RELATED"/>
    <property type="match status" value="1"/>
</dbReference>
<comment type="function">
    <text evidence="3">Decarboxylates branched-chain and aromatic alpha-keto acids to aldehydes.</text>
</comment>
<comment type="similarity">
    <text evidence="4 12">Belongs to the TPP enzyme family.</text>
</comment>
<dbReference type="GO" id="GO:0000949">
    <property type="term" value="P:aromatic amino acid family catabolic process to alcohol via Ehrlich pathway"/>
    <property type="evidence" value="ECO:0007669"/>
    <property type="project" value="TreeGrafter"/>
</dbReference>
<feature type="binding site" evidence="11">
    <location>
        <position position="459"/>
    </location>
    <ligand>
        <name>Mg(2+)</name>
        <dbReference type="ChEBI" id="CHEBI:18420"/>
    </ligand>
</feature>
<accession>A0A3D8TPB7</accession>
<keyword evidence="9 12" id="KW-0786">Thiamine pyrophosphate</keyword>
<evidence type="ECO:0000313" key="17">
    <source>
        <dbReference type="Proteomes" id="UP000257055"/>
    </source>
</evidence>
<evidence type="ECO:0000256" key="3">
    <source>
        <dbReference type="ARBA" id="ARBA00002938"/>
    </source>
</evidence>
<dbReference type="InterPro" id="IPR011766">
    <property type="entry name" value="TPP_enzyme_TPP-bd"/>
</dbReference>
<dbReference type="Pfam" id="PF02775">
    <property type="entry name" value="TPP_enzyme_C"/>
    <property type="match status" value="1"/>
</dbReference>
<dbReference type="SUPFAM" id="SSF52467">
    <property type="entry name" value="DHS-like NAD/FAD-binding domain"/>
    <property type="match status" value="1"/>
</dbReference>
<organism evidence="16 17">
    <name type="scientific">Listeria kieliensis</name>
    <dbReference type="NCBI Taxonomy" id="1621700"/>
    <lineage>
        <taxon>Bacteria</taxon>
        <taxon>Bacillati</taxon>
        <taxon>Bacillota</taxon>
        <taxon>Bacilli</taxon>
        <taxon>Bacillales</taxon>
        <taxon>Listeriaceae</taxon>
        <taxon>Listeria</taxon>
    </lineage>
</organism>
<feature type="domain" description="Thiamine pyrophosphate enzyme central" evidence="13">
    <location>
        <begin position="195"/>
        <end position="309"/>
    </location>
</feature>
<comment type="cofactor">
    <cofactor evidence="2">
        <name>thiamine diphosphate</name>
        <dbReference type="ChEBI" id="CHEBI:58937"/>
    </cofactor>
</comment>
<evidence type="ECO:0000256" key="11">
    <source>
        <dbReference type="PIRSR" id="PIRSR036565-2"/>
    </source>
</evidence>
<evidence type="ECO:0000256" key="8">
    <source>
        <dbReference type="ARBA" id="ARBA00022842"/>
    </source>
</evidence>
<dbReference type="CDD" id="cd07038">
    <property type="entry name" value="TPP_PYR_PDC_IPDC_like"/>
    <property type="match status" value="1"/>
</dbReference>
<keyword evidence="8 11" id="KW-0460">Magnesium</keyword>
<dbReference type="GO" id="GO:0030976">
    <property type="term" value="F:thiamine pyrophosphate binding"/>
    <property type="evidence" value="ECO:0007669"/>
    <property type="project" value="InterPro"/>
</dbReference>
<dbReference type="PANTHER" id="PTHR43452">
    <property type="entry name" value="PYRUVATE DECARBOXYLASE"/>
    <property type="match status" value="1"/>
</dbReference>
<evidence type="ECO:0000256" key="1">
    <source>
        <dbReference type="ARBA" id="ARBA00001920"/>
    </source>
</evidence>
<evidence type="ECO:0000259" key="15">
    <source>
        <dbReference type="Pfam" id="PF02776"/>
    </source>
</evidence>
<dbReference type="SUPFAM" id="SSF52518">
    <property type="entry name" value="Thiamin diphosphate-binding fold (THDP-binding)"/>
    <property type="match status" value="2"/>
</dbReference>
<comment type="caution">
    <text evidence="16">The sequence shown here is derived from an EMBL/GenBank/DDBJ whole genome shotgun (WGS) entry which is preliminary data.</text>
</comment>
<dbReference type="Pfam" id="PF00205">
    <property type="entry name" value="TPP_enzyme_M"/>
    <property type="match status" value="1"/>
</dbReference>
<dbReference type="GO" id="GO:0005829">
    <property type="term" value="C:cytosol"/>
    <property type="evidence" value="ECO:0007669"/>
    <property type="project" value="TreeGrafter"/>
</dbReference>
<dbReference type="GO" id="GO:0004737">
    <property type="term" value="F:pyruvate decarboxylase activity"/>
    <property type="evidence" value="ECO:0007669"/>
    <property type="project" value="TreeGrafter"/>
</dbReference>
<evidence type="ECO:0000256" key="2">
    <source>
        <dbReference type="ARBA" id="ARBA00001964"/>
    </source>
</evidence>
<protein>
    <recommendedName>
        <fullName evidence="5">Alpha-keto-acid decarboxylase</fullName>
    </recommendedName>
</protein>
<evidence type="ECO:0000256" key="4">
    <source>
        <dbReference type="ARBA" id="ARBA00007812"/>
    </source>
</evidence>
<dbReference type="EMBL" id="LARY01000002">
    <property type="protein sequence ID" value="RDX00690.1"/>
    <property type="molecule type" value="Genomic_DNA"/>
</dbReference>
<dbReference type="Gene3D" id="3.40.50.1220">
    <property type="entry name" value="TPP-binding domain"/>
    <property type="match status" value="1"/>
</dbReference>
<evidence type="ECO:0000259" key="14">
    <source>
        <dbReference type="Pfam" id="PF02775"/>
    </source>
</evidence>
<comment type="cofactor">
    <cofactor evidence="1">
        <name>a metal cation</name>
        <dbReference type="ChEBI" id="CHEBI:25213"/>
    </cofactor>
</comment>
<keyword evidence="7" id="KW-0210">Decarboxylase</keyword>
<dbReference type="InterPro" id="IPR047213">
    <property type="entry name" value="TPP_PYR_PDC_IPDC-like"/>
</dbReference>
<keyword evidence="17" id="KW-1185">Reference proteome</keyword>
<dbReference type="PIRSF" id="PIRSF036565">
    <property type="entry name" value="Pyruvt_ip_decrb"/>
    <property type="match status" value="1"/>
</dbReference>
<dbReference type="InterPro" id="IPR012110">
    <property type="entry name" value="PDC/IPDC-like"/>
</dbReference>
<dbReference type="FunFam" id="3.40.50.970:FF:000019">
    <property type="entry name" value="Pyruvate decarboxylase isozyme"/>
    <property type="match status" value="1"/>
</dbReference>